<reference evidence="3 4" key="1">
    <citation type="submission" date="2024-09" db="EMBL/GenBank/DDBJ databases">
        <authorList>
            <person name="Sun Q."/>
            <person name="Mori K."/>
        </authorList>
    </citation>
    <scope>NUCLEOTIDE SEQUENCE [LARGE SCALE GENOMIC DNA]</scope>
    <source>
        <strain evidence="3 4">JCM 12763</strain>
    </source>
</reference>
<keyword evidence="4" id="KW-1185">Reference proteome</keyword>
<dbReference type="EMBL" id="JBHMAX010000002">
    <property type="protein sequence ID" value="MFB9730707.1"/>
    <property type="molecule type" value="Genomic_DNA"/>
</dbReference>
<dbReference type="PANTHER" id="PTHR42899:SF1">
    <property type="entry name" value="SPERMATOGENESIS-ASSOCIATED PROTEIN 20"/>
    <property type="match status" value="1"/>
</dbReference>
<comment type="caution">
    <text evidence="3">The sequence shown here is derived from an EMBL/GenBank/DDBJ whole genome shotgun (WGS) entry which is preliminary data.</text>
</comment>
<organism evidence="3 4">
    <name type="scientific">Ornithinimicrobium kibberense</name>
    <dbReference type="NCBI Taxonomy" id="282060"/>
    <lineage>
        <taxon>Bacteria</taxon>
        <taxon>Bacillati</taxon>
        <taxon>Actinomycetota</taxon>
        <taxon>Actinomycetes</taxon>
        <taxon>Micrococcales</taxon>
        <taxon>Ornithinimicrobiaceae</taxon>
        <taxon>Ornithinimicrobium</taxon>
    </lineage>
</organism>
<evidence type="ECO:0000259" key="2">
    <source>
        <dbReference type="Pfam" id="PF03190"/>
    </source>
</evidence>
<dbReference type="PANTHER" id="PTHR42899">
    <property type="entry name" value="SPERMATOGENESIS-ASSOCIATED PROTEIN 20"/>
    <property type="match status" value="1"/>
</dbReference>
<name>A0ABV5UYU1_9MICO</name>
<evidence type="ECO:0000313" key="4">
    <source>
        <dbReference type="Proteomes" id="UP001589613"/>
    </source>
</evidence>
<dbReference type="InterPro" id="IPR008928">
    <property type="entry name" value="6-hairpin_glycosidase_sf"/>
</dbReference>
<dbReference type="InterPro" id="IPR036249">
    <property type="entry name" value="Thioredoxin-like_sf"/>
</dbReference>
<dbReference type="Pfam" id="PF03190">
    <property type="entry name" value="Thioredox_DsbH"/>
    <property type="match status" value="1"/>
</dbReference>
<dbReference type="InterPro" id="IPR024705">
    <property type="entry name" value="Ssp411"/>
</dbReference>
<dbReference type="InterPro" id="IPR004879">
    <property type="entry name" value="Ssp411-like_TRX"/>
</dbReference>
<gene>
    <name evidence="3" type="ORF">ACFFN0_01465</name>
</gene>
<feature type="region of interest" description="Disordered" evidence="1">
    <location>
        <begin position="595"/>
        <end position="615"/>
    </location>
</feature>
<protein>
    <submittedName>
        <fullName evidence="3">Thioredoxin domain-containing protein</fullName>
    </submittedName>
</protein>
<dbReference type="RefSeq" id="WP_141337471.1">
    <property type="nucleotide sequence ID" value="NZ_JBHMAX010000002.1"/>
</dbReference>
<dbReference type="SUPFAM" id="SSF48208">
    <property type="entry name" value="Six-hairpin glycosidases"/>
    <property type="match status" value="1"/>
</dbReference>
<dbReference type="PIRSF" id="PIRSF006402">
    <property type="entry name" value="UCP006402_thioredoxin"/>
    <property type="match status" value="1"/>
</dbReference>
<dbReference type="SUPFAM" id="SSF52833">
    <property type="entry name" value="Thioredoxin-like"/>
    <property type="match status" value="1"/>
</dbReference>
<proteinExistence type="predicted"/>
<dbReference type="Proteomes" id="UP001589613">
    <property type="component" value="Unassembled WGS sequence"/>
</dbReference>
<dbReference type="Gene3D" id="3.40.30.10">
    <property type="entry name" value="Glutaredoxin"/>
    <property type="match status" value="1"/>
</dbReference>
<dbReference type="CDD" id="cd02955">
    <property type="entry name" value="SSP411"/>
    <property type="match status" value="1"/>
</dbReference>
<evidence type="ECO:0000313" key="3">
    <source>
        <dbReference type="EMBL" id="MFB9730707.1"/>
    </source>
</evidence>
<accession>A0ABV5UYU1</accession>
<evidence type="ECO:0000256" key="1">
    <source>
        <dbReference type="SAM" id="MobiDB-lite"/>
    </source>
</evidence>
<feature type="domain" description="Spermatogenesis-associated protein 20-like TRX" evidence="2">
    <location>
        <begin position="3"/>
        <end position="157"/>
    </location>
</feature>
<sequence>MPNRLAASTSPYLLQHADNPVDWWEWGPEAFAEARRQDVPVLLSVGYAACHWCHVMAHETFEDDEVGRLVGEHLVAVKVDREERPDVDAVYMAATTALTGRGGWPMTCLLTPEGEPFWAGTYLPREQFAQLVRGAAKAWREDRERVLAGGAQIVAALRRAEDRAAPGRTLVEDDLAAAVRTLAGEFDPRWGGFGGAPKFPPSMVLAFLLRHHGRTGDDQALGMLRRTCEAMARSGTYDQVGGGFARYAVDRAWVVPHFEKMLYDNALLLGVYTDLLRADPATRPWAGRVVRETVEWLLREMWTEQAAFASSLDADTDGVEGATYVWTPDQLRQVLGDEDGRRAAALLGVTATGTFEHGTSTLQLRQDPDDPAWWADVRERLDLHRSLRPQPARDDKVVTAWNGLLVAALAHAGWVLDEPDWVDVAARCARFVLDVHVVDGRLRRSSRDGTVGDALAVAEDYGDLADGLLALHRATGDPGWLAEAGRLLDDAVGLFGRHDGSFTATGRDAERLVVDPRPEGDNAEPGGVSALALALVRHGAQAGRADHLERAGAALGGMSALVAQAPRFAGWALVAAEELLAGPVLVRLSPAGPDDGADDAADGSGTAVGAGPLGRAARHTPVGTLVVDGDPGTLLVGGRRAATVCRGTVCDLPTTVPDDLPGRG</sequence>